<name>A0A8H3SG43_9EURO</name>
<reference evidence="1 2" key="1">
    <citation type="submission" date="2020-01" db="EMBL/GenBank/DDBJ databases">
        <title>Draft genome sequence of Aspergillus udagawae IFM 46972.</title>
        <authorList>
            <person name="Takahashi H."/>
            <person name="Yaguchi T."/>
        </authorList>
    </citation>
    <scope>NUCLEOTIDE SEQUENCE [LARGE SCALE GENOMIC DNA]</scope>
    <source>
        <strain evidence="1 2">IFM 46972</strain>
    </source>
</reference>
<evidence type="ECO:0000313" key="1">
    <source>
        <dbReference type="EMBL" id="GFF59446.1"/>
    </source>
</evidence>
<organism evidence="1 2">
    <name type="scientific">Aspergillus udagawae</name>
    <dbReference type="NCBI Taxonomy" id="91492"/>
    <lineage>
        <taxon>Eukaryota</taxon>
        <taxon>Fungi</taxon>
        <taxon>Dikarya</taxon>
        <taxon>Ascomycota</taxon>
        <taxon>Pezizomycotina</taxon>
        <taxon>Eurotiomycetes</taxon>
        <taxon>Eurotiomycetidae</taxon>
        <taxon>Eurotiales</taxon>
        <taxon>Aspergillaceae</taxon>
        <taxon>Aspergillus</taxon>
        <taxon>Aspergillus subgen. Fumigati</taxon>
    </lineage>
</organism>
<protein>
    <submittedName>
        <fullName evidence="1">GDSL esterase/lipase At1g29660</fullName>
    </submittedName>
</protein>
<comment type="caution">
    <text evidence="1">The sequence shown here is derived from an EMBL/GenBank/DDBJ whole genome shotgun (WGS) entry which is preliminary data.</text>
</comment>
<dbReference type="InterPro" id="IPR036514">
    <property type="entry name" value="SGNH_hydro_sf"/>
</dbReference>
<dbReference type="EMBL" id="BLKC01000217">
    <property type="protein sequence ID" value="GFF59446.1"/>
    <property type="molecule type" value="Genomic_DNA"/>
</dbReference>
<feature type="non-terminal residue" evidence="1">
    <location>
        <position position="1"/>
    </location>
</feature>
<sequence>TNPLGNPELPGQTSDGGLHWIGSLTSHYNTSLTLSSNFAVGGATTDSDLVSPWNTSIPSPIDQVKLFSKSIASKSLSAPWHSCNTLGGIWMGINELGSSYARGDLDTLLLRIMNSYLGQLQILYNAGSLALTSNTDAKAKLIQTGPAFNKALNNPEAYGAPN</sequence>
<proteinExistence type="predicted"/>
<dbReference type="Gene3D" id="3.40.50.1110">
    <property type="entry name" value="SGNH hydrolase"/>
    <property type="match status" value="1"/>
</dbReference>
<accession>A0A8H3SG43</accession>
<dbReference type="AlphaFoldDB" id="A0A8H3SG43"/>
<gene>
    <name evidence="1" type="ORF">IFM46972_11383</name>
</gene>
<evidence type="ECO:0000313" key="2">
    <source>
        <dbReference type="Proteomes" id="UP000465221"/>
    </source>
</evidence>
<dbReference type="Proteomes" id="UP000465221">
    <property type="component" value="Unassembled WGS sequence"/>
</dbReference>